<dbReference type="PANTHER" id="PTHR33204">
    <property type="entry name" value="TRANSCRIPTIONAL REGULATOR, MARR FAMILY"/>
    <property type="match status" value="1"/>
</dbReference>
<comment type="caution">
    <text evidence="6">The sequence shown here is derived from an EMBL/GenBank/DDBJ whole genome shotgun (WGS) entry which is preliminary data.</text>
</comment>
<proteinExistence type="predicted"/>
<evidence type="ECO:0000313" key="6">
    <source>
        <dbReference type="EMBL" id="MVO90268.1"/>
    </source>
</evidence>
<dbReference type="EMBL" id="WPNZ01000031">
    <property type="protein sequence ID" value="MVO90268.1"/>
    <property type="molecule type" value="Genomic_DNA"/>
</dbReference>
<dbReference type="InterPro" id="IPR002577">
    <property type="entry name" value="HTH_HxlR"/>
</dbReference>
<gene>
    <name evidence="6" type="ORF">GPA10_37345</name>
</gene>
<accession>A0A6L6X8S9</accession>
<dbReference type="InterPro" id="IPR036390">
    <property type="entry name" value="WH_DNA-bd_sf"/>
</dbReference>
<keyword evidence="2" id="KW-0238">DNA-binding</keyword>
<feature type="domain" description="HTH hxlR-type" evidence="5">
    <location>
        <begin position="1"/>
        <end position="89"/>
    </location>
</feature>
<organism evidence="6 7">
    <name type="scientific">Streptomyces typhae</name>
    <dbReference type="NCBI Taxonomy" id="2681492"/>
    <lineage>
        <taxon>Bacteria</taxon>
        <taxon>Bacillati</taxon>
        <taxon>Actinomycetota</taxon>
        <taxon>Actinomycetes</taxon>
        <taxon>Kitasatosporales</taxon>
        <taxon>Streptomycetaceae</taxon>
        <taxon>Streptomyces</taxon>
    </lineage>
</organism>
<dbReference type="AlphaFoldDB" id="A0A6L6X8S9"/>
<evidence type="ECO:0000256" key="2">
    <source>
        <dbReference type="ARBA" id="ARBA00023125"/>
    </source>
</evidence>
<sequence length="277" mass="29795">MITPLWNARILMTLSLQPLRYARIKPHLSWLIDGTLHSKLRRLAEAGLVERSEVTRGHVTYGLTARGTDLLPVLTVIAAWGEKHLERPLVKNQDTGQMERVATVAPARNVEDTLALIGPRHATPILWTLKARGASSARALSAAAMPGYRPSNIYPQVDRLVADGLAHKDGRLYDLSDSGHALAPVYRSLSAWARGRPLADTHGLWGQAPVATRVKSGPWATTQPGMTVPASPAPAAVSPALAPQSTATPVASWKPGDLFSHQTPVRHALSQAGGPHR</sequence>
<evidence type="ECO:0000259" key="5">
    <source>
        <dbReference type="PROSITE" id="PS51118"/>
    </source>
</evidence>
<evidence type="ECO:0000256" key="4">
    <source>
        <dbReference type="SAM" id="MobiDB-lite"/>
    </source>
</evidence>
<name>A0A6L6X8S9_9ACTN</name>
<evidence type="ECO:0000256" key="3">
    <source>
        <dbReference type="ARBA" id="ARBA00023163"/>
    </source>
</evidence>
<dbReference type="Pfam" id="PF01638">
    <property type="entry name" value="HxlR"/>
    <property type="match status" value="1"/>
</dbReference>
<evidence type="ECO:0000313" key="7">
    <source>
        <dbReference type="Proteomes" id="UP000483802"/>
    </source>
</evidence>
<keyword evidence="7" id="KW-1185">Reference proteome</keyword>
<evidence type="ECO:0000256" key="1">
    <source>
        <dbReference type="ARBA" id="ARBA00023015"/>
    </source>
</evidence>
<protein>
    <recommendedName>
        <fullName evidence="5">HTH hxlR-type domain-containing protein</fullName>
    </recommendedName>
</protein>
<dbReference type="PROSITE" id="PS51118">
    <property type="entry name" value="HTH_HXLR"/>
    <property type="match status" value="1"/>
</dbReference>
<dbReference type="Proteomes" id="UP000483802">
    <property type="component" value="Unassembled WGS sequence"/>
</dbReference>
<keyword evidence="3" id="KW-0804">Transcription</keyword>
<dbReference type="InterPro" id="IPR036388">
    <property type="entry name" value="WH-like_DNA-bd_sf"/>
</dbReference>
<keyword evidence="1" id="KW-0805">Transcription regulation</keyword>
<feature type="region of interest" description="Disordered" evidence="4">
    <location>
        <begin position="219"/>
        <end position="242"/>
    </location>
</feature>
<reference evidence="6 7" key="1">
    <citation type="submission" date="2019-11" db="EMBL/GenBank/DDBJ databases">
        <title>Streptomyces typhae sp. nov., a novel endophytic actinomycete isolated from the root of cattail pollen (Typha angustifolia L.).</title>
        <authorList>
            <person name="Peng C."/>
        </authorList>
    </citation>
    <scope>NUCLEOTIDE SEQUENCE [LARGE SCALE GENOMIC DNA]</scope>
    <source>
        <strain evidence="7">p1417</strain>
    </source>
</reference>
<dbReference type="Gene3D" id="1.10.10.10">
    <property type="entry name" value="Winged helix-like DNA-binding domain superfamily/Winged helix DNA-binding domain"/>
    <property type="match status" value="2"/>
</dbReference>
<dbReference type="PANTHER" id="PTHR33204:SF37">
    <property type="entry name" value="HTH-TYPE TRANSCRIPTIONAL REGULATOR YODB"/>
    <property type="match status" value="1"/>
</dbReference>
<dbReference type="GO" id="GO:0003677">
    <property type="term" value="F:DNA binding"/>
    <property type="evidence" value="ECO:0007669"/>
    <property type="project" value="UniProtKB-KW"/>
</dbReference>
<feature type="compositionally biased region" description="Low complexity" evidence="4">
    <location>
        <begin position="228"/>
        <end position="242"/>
    </location>
</feature>
<dbReference type="SUPFAM" id="SSF46785">
    <property type="entry name" value="Winged helix' DNA-binding domain"/>
    <property type="match status" value="2"/>
</dbReference>